<name>A0A424YJ80_9FIRM</name>
<dbReference type="Proteomes" id="UP000285138">
    <property type="component" value="Unassembled WGS sequence"/>
</dbReference>
<comment type="similarity">
    <text evidence="2 10 12">Belongs to the GrpE family.</text>
</comment>
<keyword evidence="6 10" id="KW-0143">Chaperone</keyword>
<feature type="compositionally biased region" description="Basic and acidic residues" evidence="14">
    <location>
        <begin position="36"/>
        <end position="50"/>
    </location>
</feature>
<evidence type="ECO:0000256" key="13">
    <source>
        <dbReference type="SAM" id="Coils"/>
    </source>
</evidence>
<organism evidence="15 16">
    <name type="scientific">Candidatus Syntrophonatronum acetioxidans</name>
    <dbReference type="NCBI Taxonomy" id="1795816"/>
    <lineage>
        <taxon>Bacteria</taxon>
        <taxon>Bacillati</taxon>
        <taxon>Bacillota</taxon>
        <taxon>Clostridia</taxon>
        <taxon>Eubacteriales</taxon>
        <taxon>Syntrophomonadaceae</taxon>
        <taxon>Candidatus Syntrophonatronum</taxon>
    </lineage>
</organism>
<evidence type="ECO:0000256" key="7">
    <source>
        <dbReference type="ARBA" id="ARBA00053401"/>
    </source>
</evidence>
<accession>A0A424YJ80</accession>
<reference evidence="15 16" key="1">
    <citation type="submission" date="2018-08" db="EMBL/GenBank/DDBJ databases">
        <title>The metabolism and importance of syntrophic acetate oxidation coupled to methane or sulfide production in haloalkaline environments.</title>
        <authorList>
            <person name="Timmers P.H.A."/>
            <person name="Vavourakis C.D."/>
            <person name="Sorokin D.Y."/>
            <person name="Sinninghe Damste J.S."/>
            <person name="Muyzer G."/>
            <person name="Stams A.J.M."/>
            <person name="Plugge C.M."/>
        </authorList>
    </citation>
    <scope>NUCLEOTIDE SEQUENCE [LARGE SCALE GENOMIC DNA]</scope>
    <source>
        <strain evidence="15">MSAO_Bac1</strain>
    </source>
</reference>
<dbReference type="EMBL" id="QZAA01000006">
    <property type="protein sequence ID" value="RQD78682.1"/>
    <property type="molecule type" value="Genomic_DNA"/>
</dbReference>
<dbReference type="AlphaFoldDB" id="A0A424YJ80"/>
<evidence type="ECO:0000256" key="9">
    <source>
        <dbReference type="ARBA" id="ARBA00076414"/>
    </source>
</evidence>
<evidence type="ECO:0000256" key="11">
    <source>
        <dbReference type="RuleBase" id="RU000639"/>
    </source>
</evidence>
<dbReference type="SUPFAM" id="SSF58014">
    <property type="entry name" value="Coiled-coil domain of nucleotide exchange factor GrpE"/>
    <property type="match status" value="1"/>
</dbReference>
<feature type="compositionally biased region" description="Basic and acidic residues" evidence="14">
    <location>
        <begin position="1"/>
        <end position="12"/>
    </location>
</feature>
<feature type="region of interest" description="Disordered" evidence="14">
    <location>
        <begin position="1"/>
        <end position="55"/>
    </location>
</feature>
<dbReference type="Gene3D" id="3.90.20.20">
    <property type="match status" value="1"/>
</dbReference>
<evidence type="ECO:0000256" key="3">
    <source>
        <dbReference type="ARBA" id="ARBA00011738"/>
    </source>
</evidence>
<comment type="caution">
    <text evidence="15">The sequence shown here is derived from an EMBL/GenBank/DDBJ whole genome shotgun (WGS) entry which is preliminary data.</text>
</comment>
<dbReference type="GO" id="GO:0005737">
    <property type="term" value="C:cytoplasm"/>
    <property type="evidence" value="ECO:0007669"/>
    <property type="project" value="UniProtKB-SubCell"/>
</dbReference>
<evidence type="ECO:0000256" key="5">
    <source>
        <dbReference type="ARBA" id="ARBA00023016"/>
    </source>
</evidence>
<evidence type="ECO:0000313" key="16">
    <source>
        <dbReference type="Proteomes" id="UP000285138"/>
    </source>
</evidence>
<dbReference type="PROSITE" id="PS01071">
    <property type="entry name" value="GRPE"/>
    <property type="match status" value="1"/>
</dbReference>
<gene>
    <name evidence="10 15" type="primary">grpE</name>
    <name evidence="15" type="ORF">D5R97_00105</name>
</gene>
<proteinExistence type="inferred from homology"/>
<keyword evidence="4 10" id="KW-0963">Cytoplasm</keyword>
<comment type="subcellular location">
    <subcellularLocation>
        <location evidence="1 10">Cytoplasm</location>
    </subcellularLocation>
</comment>
<dbReference type="HAMAP" id="MF_01151">
    <property type="entry name" value="GrpE"/>
    <property type="match status" value="1"/>
</dbReference>
<keyword evidence="13" id="KW-0175">Coiled coil</keyword>
<dbReference type="Pfam" id="PF01025">
    <property type="entry name" value="GrpE"/>
    <property type="match status" value="1"/>
</dbReference>
<keyword evidence="5 10" id="KW-0346">Stress response</keyword>
<dbReference type="PANTHER" id="PTHR21237">
    <property type="entry name" value="GRPE PROTEIN"/>
    <property type="match status" value="1"/>
</dbReference>
<dbReference type="Gene3D" id="2.30.22.10">
    <property type="entry name" value="Head domain of nucleotide exchange factor GrpE"/>
    <property type="match status" value="1"/>
</dbReference>
<evidence type="ECO:0000256" key="6">
    <source>
        <dbReference type="ARBA" id="ARBA00023186"/>
    </source>
</evidence>
<dbReference type="InterPro" id="IPR009012">
    <property type="entry name" value="GrpE_head"/>
</dbReference>
<dbReference type="InterPro" id="IPR013805">
    <property type="entry name" value="GrpE_CC"/>
</dbReference>
<dbReference type="FunFam" id="2.30.22.10:FF:000001">
    <property type="entry name" value="Protein GrpE"/>
    <property type="match status" value="1"/>
</dbReference>
<dbReference type="GO" id="GO:0042803">
    <property type="term" value="F:protein homodimerization activity"/>
    <property type="evidence" value="ECO:0007669"/>
    <property type="project" value="InterPro"/>
</dbReference>
<dbReference type="GO" id="GO:0051082">
    <property type="term" value="F:unfolded protein binding"/>
    <property type="evidence" value="ECO:0007669"/>
    <property type="project" value="TreeGrafter"/>
</dbReference>
<comment type="function">
    <text evidence="7 10 11">Participates actively in the response to hyperosmotic and heat shock by preventing the aggregation of stress-denatured proteins, in association with DnaK and GrpE. It is the nucleotide exchange factor for DnaK and may function as a thermosensor. Unfolded proteins bind initially to DnaJ; upon interaction with the DnaJ-bound protein, DnaK hydrolyzes its bound ATP, resulting in the formation of a stable complex. GrpE releases ADP from DnaK; ATP binding to DnaK triggers the release of the substrate protein, thus completing the reaction cycle. Several rounds of ATP-dependent interactions between DnaJ, DnaK and GrpE are required for fully efficient folding.</text>
</comment>
<evidence type="ECO:0000313" key="15">
    <source>
        <dbReference type="EMBL" id="RQD78682.1"/>
    </source>
</evidence>
<dbReference type="NCBIfam" id="NF010738">
    <property type="entry name" value="PRK14140.1"/>
    <property type="match status" value="1"/>
</dbReference>
<evidence type="ECO:0000256" key="2">
    <source>
        <dbReference type="ARBA" id="ARBA00009054"/>
    </source>
</evidence>
<sequence length="209" mass="24279">MVRGDDDNKDMEREDLDLGEEPEKEEYGEGEEGEEEKNFRQNDLEKRGFDDSSEEIINFEEKLSRELESLQKEKEELFAQLQRLQADFDNYRKRARVEREQVADNALAEFMKSLLPVLDNFERALDSAGEDEGFASGVRMIFKQLKETLEKEGLEAVEAEGQFFDPYVHEAVVQVESSEHEENIVVEELQKGYKFKGKLVRPSMVKVAK</sequence>
<feature type="compositionally biased region" description="Acidic residues" evidence="14">
    <location>
        <begin position="13"/>
        <end position="35"/>
    </location>
</feature>
<feature type="coiled-coil region" evidence="13">
    <location>
        <begin position="56"/>
        <end position="101"/>
    </location>
</feature>
<evidence type="ECO:0000256" key="10">
    <source>
        <dbReference type="HAMAP-Rule" id="MF_01151"/>
    </source>
</evidence>
<dbReference type="SUPFAM" id="SSF51064">
    <property type="entry name" value="Head domain of nucleotide exchange factor GrpE"/>
    <property type="match status" value="1"/>
</dbReference>
<dbReference type="CDD" id="cd00446">
    <property type="entry name" value="GrpE"/>
    <property type="match status" value="1"/>
</dbReference>
<dbReference type="GO" id="GO:0000774">
    <property type="term" value="F:adenyl-nucleotide exchange factor activity"/>
    <property type="evidence" value="ECO:0007669"/>
    <property type="project" value="InterPro"/>
</dbReference>
<evidence type="ECO:0000256" key="1">
    <source>
        <dbReference type="ARBA" id="ARBA00004496"/>
    </source>
</evidence>
<dbReference type="PRINTS" id="PR00773">
    <property type="entry name" value="GRPEPROTEIN"/>
</dbReference>
<evidence type="ECO:0000256" key="4">
    <source>
        <dbReference type="ARBA" id="ARBA00022490"/>
    </source>
</evidence>
<protein>
    <recommendedName>
        <fullName evidence="8 10">Protein GrpE</fullName>
    </recommendedName>
    <alternativeName>
        <fullName evidence="9 10">HSP-70 cofactor</fullName>
    </alternativeName>
</protein>
<comment type="subunit">
    <text evidence="3 10">Homodimer.</text>
</comment>
<evidence type="ECO:0000256" key="14">
    <source>
        <dbReference type="SAM" id="MobiDB-lite"/>
    </source>
</evidence>
<dbReference type="GO" id="GO:0051087">
    <property type="term" value="F:protein-folding chaperone binding"/>
    <property type="evidence" value="ECO:0007669"/>
    <property type="project" value="InterPro"/>
</dbReference>
<dbReference type="InterPro" id="IPR000740">
    <property type="entry name" value="GrpE"/>
</dbReference>
<dbReference type="PANTHER" id="PTHR21237:SF23">
    <property type="entry name" value="GRPE PROTEIN HOMOLOG, MITOCHONDRIAL"/>
    <property type="match status" value="1"/>
</dbReference>
<evidence type="ECO:0000256" key="12">
    <source>
        <dbReference type="RuleBase" id="RU004478"/>
    </source>
</evidence>
<evidence type="ECO:0000256" key="8">
    <source>
        <dbReference type="ARBA" id="ARBA00072274"/>
    </source>
</evidence>
<dbReference type="GO" id="GO:0006457">
    <property type="term" value="P:protein folding"/>
    <property type="evidence" value="ECO:0007669"/>
    <property type="project" value="InterPro"/>
</dbReference>